<evidence type="ECO:0008006" key="4">
    <source>
        <dbReference type="Google" id="ProtNLM"/>
    </source>
</evidence>
<reference evidence="3" key="1">
    <citation type="journal article" date="2017" name="Proc. Natl. Acad. Sci. U.S.A.">
        <title>Simulation of Deepwater Horizon oil plume reveals substrate specialization within a complex community of hydrocarbon-degraders.</title>
        <authorList>
            <person name="Hu P."/>
            <person name="Dubinsky E.A."/>
            <person name="Probst A.J."/>
            <person name="Wang J."/>
            <person name="Sieber C.M.K."/>
            <person name="Tom L.M."/>
            <person name="Gardinali P."/>
            <person name="Banfield J.F."/>
            <person name="Atlas R.M."/>
            <person name="Andersen G.L."/>
        </authorList>
    </citation>
    <scope>NUCLEOTIDE SEQUENCE [LARGE SCALE GENOMIC DNA]</scope>
</reference>
<feature type="transmembrane region" description="Helical" evidence="1">
    <location>
        <begin position="37"/>
        <end position="54"/>
    </location>
</feature>
<gene>
    <name evidence="2" type="ORF">A9Q84_14205</name>
</gene>
<dbReference type="EMBL" id="MAAO01000007">
    <property type="protein sequence ID" value="OUR95651.1"/>
    <property type="molecule type" value="Genomic_DNA"/>
</dbReference>
<organism evidence="2 3">
    <name type="scientific">Halobacteriovorax marinus</name>
    <dbReference type="NCBI Taxonomy" id="97084"/>
    <lineage>
        <taxon>Bacteria</taxon>
        <taxon>Pseudomonadati</taxon>
        <taxon>Bdellovibrionota</taxon>
        <taxon>Bacteriovoracia</taxon>
        <taxon>Bacteriovoracales</taxon>
        <taxon>Halobacteriovoraceae</taxon>
        <taxon>Halobacteriovorax</taxon>
    </lineage>
</organism>
<keyword evidence="1" id="KW-1133">Transmembrane helix</keyword>
<dbReference type="AlphaFoldDB" id="A0A1Y5F4S4"/>
<evidence type="ECO:0000256" key="1">
    <source>
        <dbReference type="SAM" id="Phobius"/>
    </source>
</evidence>
<feature type="transmembrane region" description="Helical" evidence="1">
    <location>
        <begin position="66"/>
        <end position="85"/>
    </location>
</feature>
<comment type="caution">
    <text evidence="2">The sequence shown here is derived from an EMBL/GenBank/DDBJ whole genome shotgun (WGS) entry which is preliminary data.</text>
</comment>
<name>A0A1Y5F4S4_9BACT</name>
<dbReference type="Proteomes" id="UP000196531">
    <property type="component" value="Unassembled WGS sequence"/>
</dbReference>
<keyword evidence="1" id="KW-0812">Transmembrane</keyword>
<keyword evidence="1" id="KW-0472">Membrane</keyword>
<feature type="transmembrane region" description="Helical" evidence="1">
    <location>
        <begin position="7"/>
        <end position="25"/>
    </location>
</feature>
<proteinExistence type="predicted"/>
<protein>
    <recommendedName>
        <fullName evidence="4">DoxX family membrane protein</fullName>
    </recommendedName>
</protein>
<evidence type="ECO:0000313" key="2">
    <source>
        <dbReference type="EMBL" id="OUR95651.1"/>
    </source>
</evidence>
<sequence length="126" mass="13873">MKKLVVTARIFLGLIYAIFGLNHFLPFIPHPEMAGDALTYMTGLSATGYFWPLLRGLELLSGIALLSNRLVPLALAVLTPITLHITLFHAFLLPANIILAALMSLALGFLVKTNWIHFKSLFTVKA</sequence>
<accession>A0A1Y5F4S4</accession>
<evidence type="ECO:0000313" key="3">
    <source>
        <dbReference type="Proteomes" id="UP000196531"/>
    </source>
</evidence>
<feature type="transmembrane region" description="Helical" evidence="1">
    <location>
        <begin position="91"/>
        <end position="111"/>
    </location>
</feature>